<dbReference type="NCBIfam" id="TIGR04131">
    <property type="entry name" value="Bac_Flav_CTERM"/>
    <property type="match status" value="1"/>
</dbReference>
<dbReference type="RefSeq" id="WP_072881328.1">
    <property type="nucleotide sequence ID" value="NZ_FOKU01000006.1"/>
</dbReference>
<feature type="chain" id="PRO_5009923081" evidence="1">
    <location>
        <begin position="34"/>
        <end position="845"/>
    </location>
</feature>
<dbReference type="Proteomes" id="UP000184031">
    <property type="component" value="Unassembled WGS sequence"/>
</dbReference>
<dbReference type="SUPFAM" id="SSF56436">
    <property type="entry name" value="C-type lectin-like"/>
    <property type="match status" value="1"/>
</dbReference>
<organism evidence="4 5">
    <name type="scientific">Flagellimonas taeanensis</name>
    <dbReference type="NCBI Taxonomy" id="1005926"/>
    <lineage>
        <taxon>Bacteria</taxon>
        <taxon>Pseudomonadati</taxon>
        <taxon>Bacteroidota</taxon>
        <taxon>Flavobacteriia</taxon>
        <taxon>Flavobacteriales</taxon>
        <taxon>Flavobacteriaceae</taxon>
        <taxon>Flagellimonas</taxon>
    </lineage>
</organism>
<dbReference type="InterPro" id="IPR016187">
    <property type="entry name" value="CTDL_fold"/>
</dbReference>
<dbReference type="EMBL" id="FOKU01000006">
    <property type="protein sequence ID" value="SFC12836.1"/>
    <property type="molecule type" value="Genomic_DNA"/>
</dbReference>
<accession>A0A1M6Z015</accession>
<evidence type="ECO:0000256" key="1">
    <source>
        <dbReference type="SAM" id="SignalP"/>
    </source>
</evidence>
<feature type="domain" description="C-type lectin" evidence="2">
    <location>
        <begin position="158"/>
        <end position="281"/>
    </location>
</feature>
<dbReference type="Pfam" id="PF19081">
    <property type="entry name" value="Ig_7"/>
    <property type="match status" value="1"/>
</dbReference>
<dbReference type="STRING" id="1055723.SAMN05216293_3017"/>
<dbReference type="InterPro" id="IPR044023">
    <property type="entry name" value="Ig_7"/>
</dbReference>
<dbReference type="Gene3D" id="3.10.100.10">
    <property type="entry name" value="Mannose-Binding Protein A, subunit A"/>
    <property type="match status" value="1"/>
</dbReference>
<protein>
    <submittedName>
        <fullName evidence="4">Gliding motility-associated C-terminal domain-containing protein</fullName>
    </submittedName>
</protein>
<dbReference type="EMBL" id="FRAT01000008">
    <property type="protein sequence ID" value="SHL23713.1"/>
    <property type="molecule type" value="Genomic_DNA"/>
</dbReference>
<evidence type="ECO:0000259" key="2">
    <source>
        <dbReference type="PROSITE" id="PS50041"/>
    </source>
</evidence>
<dbReference type="InterPro" id="IPR026341">
    <property type="entry name" value="T9SS_type_B"/>
</dbReference>
<evidence type="ECO:0000313" key="3">
    <source>
        <dbReference type="EMBL" id="SFC12836.1"/>
    </source>
</evidence>
<sequence length="845" mass="92441">MQKKSFFNANRIRKTGFFGIIAFLFPLLSIVQAQNNVAPVVTANGDRVYCPETSIPIATSFNIVDPDDTEIDAFYIQISTGYERGHDQLQLTNNHPLVTTAWDVQEGKLTLRGPSGGAVSYSDLIAAVQDVVFVSTSEAPVEEKYFSFTIGSANYLPETGHYYEYVPALGIRWDDAKVAAGNRTFFGLQGYLATLTSDAEAQLAGEQAAGTGWIGGSDEQTEGVWRWMTGPEEGQIFWNGDYSGSSPNFAFWNTMEPNNLGDEDYAHITAPGIGITGSWNDLPIAGDTMGDYQPKGYIVEYGGLPGDPVLTLSASTRISTPKVLEVTSNTICGPGEVTLQAEASMGDILWFAAEDGGAPLGMGTTFQTPWLTQSTTFYALASYNGCLTGERVAVEAVVKQRPFINDGFTITNCDSDGALDGFMDFDLTQYVYLIGPDHVNLDITFHLSESDAENNANPQTATLFNNNIANELYFRAEGSGEYCHSVGRLFLDVTTTSLPQDYQFELESCDQGVSDGITSFDMEEAAAAILSQFPNGQDLSISFYQNEDDAYLNRNKISATNTHSNTTPYSELVYVRVEDEQSGTCYGVGQHLLLTVHPIPSFQMEQNHIFCTGGSVTVQPFGADGDYEYEWYDANGQPIGNDNFTIISQQGSYRIVAISEHGCASEPLSFEVHESGPPNLSPQYVSVEDDGETGTITILHQNGQLGLGTYVFSLDGPFGDMQSEGVFADLEPGLYTLYATDINGCGSDMIKVGVTGVPKFFTPNNDNVNDQLKVLGVTEEFYQSGAFYIYDRYGKLLAQRDPMVESWNGFYDGKPLPPSDYWYVMELVDVDGALHRKQGHFTLKQ</sequence>
<dbReference type="InterPro" id="IPR001304">
    <property type="entry name" value="C-type_lectin-like"/>
</dbReference>
<dbReference type="Pfam" id="PF13585">
    <property type="entry name" value="CHU_C"/>
    <property type="match status" value="1"/>
</dbReference>
<name>A0A1M6Z015_9FLAO</name>
<evidence type="ECO:0000313" key="4">
    <source>
        <dbReference type="EMBL" id="SHL23713.1"/>
    </source>
</evidence>
<proteinExistence type="predicted"/>
<dbReference type="AlphaFoldDB" id="A0A1M6Z015"/>
<dbReference type="InterPro" id="IPR034007">
    <property type="entry name" value="CTLD_bac"/>
</dbReference>
<dbReference type="InterPro" id="IPR016186">
    <property type="entry name" value="C-type_lectin-like/link_sf"/>
</dbReference>
<dbReference type="CDD" id="cd03603">
    <property type="entry name" value="CLECT_VCBS"/>
    <property type="match status" value="1"/>
</dbReference>
<dbReference type="Proteomes" id="UP000198940">
    <property type="component" value="Unassembled WGS sequence"/>
</dbReference>
<evidence type="ECO:0000313" key="5">
    <source>
        <dbReference type="Proteomes" id="UP000184031"/>
    </source>
</evidence>
<reference evidence="4 5" key="1">
    <citation type="submission" date="2016-11" db="EMBL/GenBank/DDBJ databases">
        <authorList>
            <person name="Varghese N."/>
            <person name="Submissions S."/>
        </authorList>
    </citation>
    <scope>NUCLEOTIDE SEQUENCE [LARGE SCALE GENOMIC DNA]</scope>
    <source>
        <strain evidence="4 5">CGMCC 1.12174</strain>
        <strain evidence="3 6">DSM 26351</strain>
    </source>
</reference>
<evidence type="ECO:0000313" key="6">
    <source>
        <dbReference type="Proteomes" id="UP000198940"/>
    </source>
</evidence>
<keyword evidence="1" id="KW-0732">Signal</keyword>
<gene>
    <name evidence="3" type="ORF">SAMN04487891_106103</name>
    <name evidence="4" type="ORF">SAMN05216293_3017</name>
</gene>
<comment type="caution">
    <text evidence="4">The sequence shown here is derived from an EMBL/GenBank/DDBJ whole genome shotgun (WGS) entry which is preliminary data.</text>
</comment>
<dbReference type="OrthoDB" id="9765926at2"/>
<dbReference type="PROSITE" id="PS50041">
    <property type="entry name" value="C_TYPE_LECTIN_2"/>
    <property type="match status" value="1"/>
</dbReference>
<feature type="signal peptide" evidence="1">
    <location>
        <begin position="1"/>
        <end position="33"/>
    </location>
</feature>
<keyword evidence="6" id="KW-1185">Reference proteome</keyword>